<gene>
    <name evidence="1" type="ORF">PAXRUDRAFT_85791</name>
</gene>
<dbReference type="OrthoDB" id="2416294at2759"/>
<feature type="non-terminal residue" evidence="1">
    <location>
        <position position="1"/>
    </location>
</feature>
<proteinExistence type="predicted"/>
<evidence type="ECO:0000313" key="2">
    <source>
        <dbReference type="Proteomes" id="UP000054538"/>
    </source>
</evidence>
<dbReference type="Proteomes" id="UP000054538">
    <property type="component" value="Unassembled WGS sequence"/>
</dbReference>
<feature type="non-terminal residue" evidence="1">
    <location>
        <position position="56"/>
    </location>
</feature>
<dbReference type="HOGENOM" id="CLU_005726_9_3_1"/>
<accession>A0A0D0E401</accession>
<organism evidence="1 2">
    <name type="scientific">Paxillus rubicundulus Ve08.2h10</name>
    <dbReference type="NCBI Taxonomy" id="930991"/>
    <lineage>
        <taxon>Eukaryota</taxon>
        <taxon>Fungi</taxon>
        <taxon>Dikarya</taxon>
        <taxon>Basidiomycota</taxon>
        <taxon>Agaricomycotina</taxon>
        <taxon>Agaricomycetes</taxon>
        <taxon>Agaricomycetidae</taxon>
        <taxon>Boletales</taxon>
        <taxon>Paxilineae</taxon>
        <taxon>Paxillaceae</taxon>
        <taxon>Paxillus</taxon>
    </lineage>
</organism>
<dbReference type="AlphaFoldDB" id="A0A0D0E401"/>
<reference evidence="2" key="2">
    <citation type="submission" date="2015-01" db="EMBL/GenBank/DDBJ databases">
        <title>Evolutionary Origins and Diversification of the Mycorrhizal Mutualists.</title>
        <authorList>
            <consortium name="DOE Joint Genome Institute"/>
            <consortium name="Mycorrhizal Genomics Consortium"/>
            <person name="Kohler A."/>
            <person name="Kuo A."/>
            <person name="Nagy L.G."/>
            <person name="Floudas D."/>
            <person name="Copeland A."/>
            <person name="Barry K.W."/>
            <person name="Cichocki N."/>
            <person name="Veneault-Fourrey C."/>
            <person name="LaButti K."/>
            <person name="Lindquist E.A."/>
            <person name="Lipzen A."/>
            <person name="Lundell T."/>
            <person name="Morin E."/>
            <person name="Murat C."/>
            <person name="Riley R."/>
            <person name="Ohm R."/>
            <person name="Sun H."/>
            <person name="Tunlid A."/>
            <person name="Henrissat B."/>
            <person name="Grigoriev I.V."/>
            <person name="Hibbett D.S."/>
            <person name="Martin F."/>
        </authorList>
    </citation>
    <scope>NUCLEOTIDE SEQUENCE [LARGE SCALE GENOMIC DNA]</scope>
    <source>
        <strain evidence="2">Ve08.2h10</strain>
    </source>
</reference>
<protein>
    <submittedName>
        <fullName evidence="1">Unplaced genomic scaffold scaffold_198, whole genome shotgun sequence</fullName>
    </submittedName>
</protein>
<dbReference type="InParanoid" id="A0A0D0E401"/>
<keyword evidence="2" id="KW-1185">Reference proteome</keyword>
<reference evidence="1 2" key="1">
    <citation type="submission" date="2014-04" db="EMBL/GenBank/DDBJ databases">
        <authorList>
            <consortium name="DOE Joint Genome Institute"/>
            <person name="Kuo A."/>
            <person name="Kohler A."/>
            <person name="Jargeat P."/>
            <person name="Nagy L.G."/>
            <person name="Floudas D."/>
            <person name="Copeland A."/>
            <person name="Barry K.W."/>
            <person name="Cichocki N."/>
            <person name="Veneault-Fourrey C."/>
            <person name="LaButti K."/>
            <person name="Lindquist E.A."/>
            <person name="Lipzen A."/>
            <person name="Lundell T."/>
            <person name="Morin E."/>
            <person name="Murat C."/>
            <person name="Sun H."/>
            <person name="Tunlid A."/>
            <person name="Henrissat B."/>
            <person name="Grigoriev I.V."/>
            <person name="Hibbett D.S."/>
            <person name="Martin F."/>
            <person name="Nordberg H.P."/>
            <person name="Cantor M.N."/>
            <person name="Hua S.X."/>
        </authorList>
    </citation>
    <scope>NUCLEOTIDE SEQUENCE [LARGE SCALE GENOMIC DNA]</scope>
    <source>
        <strain evidence="1 2">Ve08.2h10</strain>
    </source>
</reference>
<name>A0A0D0E401_9AGAM</name>
<evidence type="ECO:0000313" key="1">
    <source>
        <dbReference type="EMBL" id="KIK95794.1"/>
    </source>
</evidence>
<dbReference type="EMBL" id="KN825020">
    <property type="protein sequence ID" value="KIK95794.1"/>
    <property type="molecule type" value="Genomic_DNA"/>
</dbReference>
<sequence>CCLWCILYNRSDFVNVESLLEHSCKVKGFTVMFLPTFHCELNFIEQCWGMSYSAPC</sequence>